<evidence type="ECO:0000313" key="3">
    <source>
        <dbReference type="Proteomes" id="UP000650485"/>
    </source>
</evidence>
<evidence type="ECO:0000256" key="1">
    <source>
        <dbReference type="SAM" id="Phobius"/>
    </source>
</evidence>
<accession>A0A923NJ31</accession>
<dbReference type="EMBL" id="JACSZT010000008">
    <property type="protein sequence ID" value="MBC6499214.1"/>
    <property type="molecule type" value="Genomic_DNA"/>
</dbReference>
<reference evidence="2" key="1">
    <citation type="submission" date="2020-08" db="EMBL/GenBank/DDBJ databases">
        <title>Complete genome sequence of Weissella confusa strain FS54 provides insights into metabolic potential.</title>
        <authorList>
            <person name="Fhoula I."/>
            <person name="Najjari A."/>
            <person name="Lekired A."/>
            <person name="Bessrour-Aouam N."/>
            <person name="Jaballah S."/>
            <person name="Klibi N."/>
            <person name="Ouzari H.-I."/>
        </authorList>
    </citation>
    <scope>NUCLEOTIDE SEQUENCE</scope>
    <source>
        <strain evidence="2">FS54</strain>
    </source>
</reference>
<organism evidence="2 3">
    <name type="scientific">Weissella confusa</name>
    <name type="common">Lactobacillus confusus</name>
    <dbReference type="NCBI Taxonomy" id="1583"/>
    <lineage>
        <taxon>Bacteria</taxon>
        <taxon>Bacillati</taxon>
        <taxon>Bacillota</taxon>
        <taxon>Bacilli</taxon>
        <taxon>Lactobacillales</taxon>
        <taxon>Lactobacillaceae</taxon>
        <taxon>Weissella</taxon>
    </lineage>
</organism>
<protein>
    <submittedName>
        <fullName evidence="2">Uncharacterized protein</fullName>
    </submittedName>
</protein>
<dbReference type="AlphaFoldDB" id="A0A923NJ31"/>
<evidence type="ECO:0000313" key="2">
    <source>
        <dbReference type="EMBL" id="MBC6499214.1"/>
    </source>
</evidence>
<comment type="caution">
    <text evidence="2">The sequence shown here is derived from an EMBL/GenBank/DDBJ whole genome shotgun (WGS) entry which is preliminary data.</text>
</comment>
<gene>
    <name evidence="2" type="ORF">H7R52_11130</name>
</gene>
<sequence length="112" mass="12755">MAFLIIIAVIIFFSWRFIVAVVSGAIEFSIFVIRHIQVILPLLLFSWAWFRFGLLLAALFTLLFLIVCYVAVINIVGVRSNKMVPNSNSLIVQTEEQNKLIRAVKAVRTKDD</sequence>
<keyword evidence="1" id="KW-1133">Transmembrane helix</keyword>
<dbReference type="Proteomes" id="UP000650485">
    <property type="component" value="Unassembled WGS sequence"/>
</dbReference>
<keyword evidence="1" id="KW-0472">Membrane</keyword>
<proteinExistence type="predicted"/>
<name>A0A923NJ31_WEICO</name>
<dbReference type="RefSeq" id="WP_252972222.1">
    <property type="nucleotide sequence ID" value="NZ_ALXJ01000072.1"/>
</dbReference>
<keyword evidence="1" id="KW-0812">Transmembrane</keyword>
<feature type="transmembrane region" description="Helical" evidence="1">
    <location>
        <begin position="48"/>
        <end position="73"/>
    </location>
</feature>